<dbReference type="EMBL" id="JAUFPU010000002">
    <property type="protein sequence ID" value="MDN3575445.1"/>
    <property type="molecule type" value="Genomic_DNA"/>
</dbReference>
<evidence type="ECO:0000313" key="3">
    <source>
        <dbReference type="Proteomes" id="UP001180081"/>
    </source>
</evidence>
<feature type="signal peptide" evidence="1">
    <location>
        <begin position="1"/>
        <end position="22"/>
    </location>
</feature>
<evidence type="ECO:0008006" key="4">
    <source>
        <dbReference type="Google" id="ProtNLM"/>
    </source>
</evidence>
<dbReference type="Gene3D" id="2.40.160.10">
    <property type="entry name" value="Porin"/>
    <property type="match status" value="1"/>
</dbReference>
<evidence type="ECO:0000313" key="2">
    <source>
        <dbReference type="EMBL" id="MDN3575445.1"/>
    </source>
</evidence>
<comment type="caution">
    <text evidence="2">The sequence shown here is derived from an EMBL/GenBank/DDBJ whole genome shotgun (WGS) entry which is preliminary data.</text>
</comment>
<organism evidence="2 3">
    <name type="scientific">Chitinimonas viridis</name>
    <dbReference type="NCBI Taxonomy" id="664880"/>
    <lineage>
        <taxon>Bacteria</taxon>
        <taxon>Pseudomonadati</taxon>
        <taxon>Pseudomonadota</taxon>
        <taxon>Betaproteobacteria</taxon>
        <taxon>Neisseriales</taxon>
        <taxon>Chitinibacteraceae</taxon>
        <taxon>Chitinimonas</taxon>
    </lineage>
</organism>
<dbReference type="Proteomes" id="UP001180081">
    <property type="component" value="Unassembled WGS sequence"/>
</dbReference>
<dbReference type="SUPFAM" id="SSF56935">
    <property type="entry name" value="Porins"/>
    <property type="match status" value="1"/>
</dbReference>
<keyword evidence="3" id="KW-1185">Reference proteome</keyword>
<feature type="chain" id="PRO_5045880581" description="Porin" evidence="1">
    <location>
        <begin position="23"/>
        <end position="424"/>
    </location>
</feature>
<name>A0ABT8B0A3_9NEIS</name>
<accession>A0ABT8B0A3</accession>
<reference evidence="2" key="1">
    <citation type="journal article" date="2014" name="Int. J. Syst. Evol. Microbiol.">
        <title>Complete genome of a new Firmicutes species belonging to the dominant human colonic microbiota ('Ruminococcus bicirculans') reveals two chromosomes and a selective capacity to utilize plant glucans.</title>
        <authorList>
            <consortium name="NISC Comparative Sequencing Program"/>
            <person name="Wegmann U."/>
            <person name="Louis P."/>
            <person name="Goesmann A."/>
            <person name="Henrissat B."/>
            <person name="Duncan S.H."/>
            <person name="Flint H.J."/>
        </authorList>
    </citation>
    <scope>NUCLEOTIDE SEQUENCE</scope>
    <source>
        <strain evidence="2">CECT 7703</strain>
    </source>
</reference>
<gene>
    <name evidence="2" type="ORF">QWZ03_01485</name>
</gene>
<proteinExistence type="predicted"/>
<sequence>MMGRWGLVALALCNAMAMQVRAEALPNWVKLDGFGTVGVYHADDPNATVRSDIRTSTGARNETRFDADSLLAVQLKLRPAGPFNAGFQLISKKEVNSSHRPRVQWAYLGWEPSSEINIKLGRALAPVFLMSDYNDLYYAQISAQPPGQVYSNNSITFNDGVTGQWERHFGEGVLGIEGYYGKTRVDVSLGEIEVPKQMGLSAKWTSGPLLLRLGYSRPKGGLKPFAGNSVDQFLGLVRDAQQMGLCSNCNQVYRERFKLTDVVNKMVSLGFSWDDDTYVVQGEWVSRKSDSAILSGSGGWYLLGARRIGDFTPYIVLGSLKPIAEPVDLRLTTPPQATTGQMALLSALAAANATNVTGQYHRDQLALGLRWELSSNMALKLQWDHYKVKNRFWGSSNKVEFRMGPQSQFDGKVNTYTANLDFIF</sequence>
<dbReference type="InterPro" id="IPR023614">
    <property type="entry name" value="Porin_dom_sf"/>
</dbReference>
<evidence type="ECO:0000256" key="1">
    <source>
        <dbReference type="SAM" id="SignalP"/>
    </source>
</evidence>
<keyword evidence="1" id="KW-0732">Signal</keyword>
<protein>
    <recommendedName>
        <fullName evidence="4">Porin</fullName>
    </recommendedName>
</protein>
<dbReference type="RefSeq" id="WP_290331106.1">
    <property type="nucleotide sequence ID" value="NZ_JAUFPU010000002.1"/>
</dbReference>
<reference evidence="2" key="2">
    <citation type="submission" date="2023-06" db="EMBL/GenBank/DDBJ databases">
        <authorList>
            <person name="Lucena T."/>
            <person name="Sun Q."/>
        </authorList>
    </citation>
    <scope>NUCLEOTIDE SEQUENCE</scope>
    <source>
        <strain evidence="2">CECT 7703</strain>
    </source>
</reference>